<evidence type="ECO:0000256" key="3">
    <source>
        <dbReference type="ARBA" id="ARBA00023125"/>
    </source>
</evidence>
<reference evidence="6 7" key="1">
    <citation type="submission" date="2017-07" db="EMBL/GenBank/DDBJ databases">
        <title>Genome Sequence of Antarctobacter heliothermus Strain SMS3 Isolated from a culture of the Diatom Skeletonema marinoi.</title>
        <authorList>
            <person name="Topel M."/>
            <person name="Pinder M.I.M."/>
            <person name="Johansson O.N."/>
            <person name="Kourtchenko O."/>
            <person name="Godhe A."/>
            <person name="Clarke A.K."/>
        </authorList>
    </citation>
    <scope>NUCLEOTIDE SEQUENCE [LARGE SCALE GENOMIC DNA]</scope>
    <source>
        <strain evidence="6 7">SMS3</strain>
        <plasmid evidence="7">Plasmid psms3-1</plasmid>
    </source>
</reference>
<evidence type="ECO:0000256" key="1">
    <source>
        <dbReference type="ARBA" id="ARBA00009437"/>
    </source>
</evidence>
<evidence type="ECO:0000313" key="7">
    <source>
        <dbReference type="Proteomes" id="UP000203589"/>
    </source>
</evidence>
<evidence type="ECO:0000259" key="5">
    <source>
        <dbReference type="PROSITE" id="PS50931"/>
    </source>
</evidence>
<dbReference type="InterPro" id="IPR000847">
    <property type="entry name" value="LysR_HTH_N"/>
</dbReference>
<name>A0A222EBT9_9RHOB</name>
<protein>
    <submittedName>
        <fullName evidence="6">HTH-type transcriptional regulator CynR</fullName>
    </submittedName>
</protein>
<keyword evidence="6" id="KW-0614">Plasmid</keyword>
<dbReference type="PANTHER" id="PTHR30126:SF40">
    <property type="entry name" value="HTH-TYPE TRANSCRIPTIONAL REGULATOR GLTR"/>
    <property type="match status" value="1"/>
</dbReference>
<dbReference type="AlphaFoldDB" id="A0A222EBT9"/>
<dbReference type="Pfam" id="PF00126">
    <property type="entry name" value="HTH_1"/>
    <property type="match status" value="1"/>
</dbReference>
<keyword evidence="4" id="KW-0804">Transcription</keyword>
<dbReference type="KEGG" id="aht:ANTHELSMS3_05158"/>
<comment type="similarity">
    <text evidence="1">Belongs to the LysR transcriptional regulatory family.</text>
</comment>
<accession>A0A222EBT9</accession>
<dbReference type="GO" id="GO:0000976">
    <property type="term" value="F:transcription cis-regulatory region binding"/>
    <property type="evidence" value="ECO:0007669"/>
    <property type="project" value="TreeGrafter"/>
</dbReference>
<sequence length="335" mass="36556">MQITLKQLEIVHAIVTAGSISGAKRVLQLSQPTISQQLAKIEEELGTQLVSRGRAGKLTLTPAGDFWYKTAGQVLGLLDSSKKQHKSRFDSKRFVLGFGTTPSFRGPFTETVAQAAMEMDRFVRVDLNWAATSCEVVEMIKSHKINCGVVSLASVESSKAIFSLEPLCHNRIVWAVPRTISESVISKVLSEGVASSDRYGALLRYVDVHAADHWRERSDGWYRTTVPFAAPQFGCTSHQDAMDIVAAGLATSLCPFSMVPNLPVSVRERVHFYDLREFSEELVFAMPKHLSSLKIFASLGSRIGALVKDSIANIAPPRDLRSVLGVAPLSVVGAA</sequence>
<dbReference type="RefSeq" id="WP_094037581.1">
    <property type="nucleotide sequence ID" value="NZ_CP022541.1"/>
</dbReference>
<evidence type="ECO:0000256" key="4">
    <source>
        <dbReference type="ARBA" id="ARBA00023163"/>
    </source>
</evidence>
<dbReference type="PRINTS" id="PR00039">
    <property type="entry name" value="HTHLYSR"/>
</dbReference>
<dbReference type="Proteomes" id="UP000203589">
    <property type="component" value="Plasmid pSMS3-1"/>
</dbReference>
<keyword evidence="2" id="KW-0805">Transcription regulation</keyword>
<evidence type="ECO:0000256" key="2">
    <source>
        <dbReference type="ARBA" id="ARBA00023015"/>
    </source>
</evidence>
<dbReference type="InterPro" id="IPR036388">
    <property type="entry name" value="WH-like_DNA-bd_sf"/>
</dbReference>
<dbReference type="EMBL" id="CP022541">
    <property type="protein sequence ID" value="ASP23538.1"/>
    <property type="molecule type" value="Genomic_DNA"/>
</dbReference>
<proteinExistence type="inferred from homology"/>
<organism evidence="6 7">
    <name type="scientific">Antarctobacter heliothermus</name>
    <dbReference type="NCBI Taxonomy" id="74033"/>
    <lineage>
        <taxon>Bacteria</taxon>
        <taxon>Pseudomonadati</taxon>
        <taxon>Pseudomonadota</taxon>
        <taxon>Alphaproteobacteria</taxon>
        <taxon>Rhodobacterales</taxon>
        <taxon>Roseobacteraceae</taxon>
        <taxon>Antarctobacter</taxon>
    </lineage>
</organism>
<feature type="domain" description="HTH lysR-type" evidence="5">
    <location>
        <begin position="3"/>
        <end position="61"/>
    </location>
</feature>
<dbReference type="PROSITE" id="PS50931">
    <property type="entry name" value="HTH_LYSR"/>
    <property type="match status" value="1"/>
</dbReference>
<dbReference type="OrthoDB" id="8479357at2"/>
<evidence type="ECO:0000313" key="6">
    <source>
        <dbReference type="EMBL" id="ASP23538.1"/>
    </source>
</evidence>
<dbReference type="SUPFAM" id="SSF46785">
    <property type="entry name" value="Winged helix' DNA-binding domain"/>
    <property type="match status" value="1"/>
</dbReference>
<dbReference type="Gene3D" id="1.10.10.10">
    <property type="entry name" value="Winged helix-like DNA-binding domain superfamily/Winged helix DNA-binding domain"/>
    <property type="match status" value="1"/>
</dbReference>
<gene>
    <name evidence="6" type="ORF">ANTHELSMS3_05158</name>
</gene>
<geneLocation type="plasmid" evidence="7">
    <name>psms3-1</name>
</geneLocation>
<dbReference type="PANTHER" id="PTHR30126">
    <property type="entry name" value="HTH-TYPE TRANSCRIPTIONAL REGULATOR"/>
    <property type="match status" value="1"/>
</dbReference>
<keyword evidence="3" id="KW-0238">DNA-binding</keyword>
<keyword evidence="7" id="KW-1185">Reference proteome</keyword>
<dbReference type="InterPro" id="IPR036390">
    <property type="entry name" value="WH_DNA-bd_sf"/>
</dbReference>
<dbReference type="GO" id="GO:0003700">
    <property type="term" value="F:DNA-binding transcription factor activity"/>
    <property type="evidence" value="ECO:0007669"/>
    <property type="project" value="InterPro"/>
</dbReference>